<evidence type="ECO:0000313" key="5">
    <source>
        <dbReference type="EMBL" id="AWW32879.1"/>
    </source>
</evidence>
<gene>
    <name evidence="5" type="ORF">DN752_23575</name>
</gene>
<dbReference type="OrthoDB" id="975025at2"/>
<proteinExistence type="inferred from homology"/>
<dbReference type="RefSeq" id="WP_112786251.1">
    <property type="nucleotide sequence ID" value="NZ_CP030041.1"/>
</dbReference>
<dbReference type="KEGG" id="est:DN752_23575"/>
<dbReference type="PANTHER" id="PTHR42693:SF53">
    <property type="entry name" value="ENDO-4-O-SULFATASE"/>
    <property type="match status" value="1"/>
</dbReference>
<keyword evidence="2" id="KW-0378">Hydrolase</keyword>
<feature type="domain" description="Sulfatase N-terminal" evidence="3">
    <location>
        <begin position="36"/>
        <end position="315"/>
    </location>
</feature>
<protein>
    <submittedName>
        <fullName evidence="5">Sulfatase</fullName>
    </submittedName>
</protein>
<dbReference type="PANTHER" id="PTHR42693">
    <property type="entry name" value="ARYLSULFATASE FAMILY MEMBER"/>
    <property type="match status" value="1"/>
</dbReference>
<dbReference type="Pfam" id="PF00884">
    <property type="entry name" value="Sulfatase"/>
    <property type="match status" value="1"/>
</dbReference>
<evidence type="ECO:0000259" key="3">
    <source>
        <dbReference type="Pfam" id="PF00884"/>
    </source>
</evidence>
<dbReference type="Gene3D" id="3.40.720.10">
    <property type="entry name" value="Alkaline Phosphatase, subunit A"/>
    <property type="match status" value="1"/>
</dbReference>
<evidence type="ECO:0000256" key="1">
    <source>
        <dbReference type="ARBA" id="ARBA00008779"/>
    </source>
</evidence>
<dbReference type="GO" id="GO:0004065">
    <property type="term" value="F:arylsulfatase activity"/>
    <property type="evidence" value="ECO:0007669"/>
    <property type="project" value="TreeGrafter"/>
</dbReference>
<dbReference type="CDD" id="cd16027">
    <property type="entry name" value="SGSH"/>
    <property type="match status" value="1"/>
</dbReference>
<evidence type="ECO:0000256" key="2">
    <source>
        <dbReference type="ARBA" id="ARBA00022801"/>
    </source>
</evidence>
<organism evidence="5 6">
    <name type="scientific">Echinicola strongylocentroti</name>
    <dbReference type="NCBI Taxonomy" id="1795355"/>
    <lineage>
        <taxon>Bacteria</taxon>
        <taxon>Pseudomonadati</taxon>
        <taxon>Bacteroidota</taxon>
        <taxon>Cytophagia</taxon>
        <taxon>Cytophagales</taxon>
        <taxon>Cyclobacteriaceae</taxon>
        <taxon>Echinicola</taxon>
    </lineage>
</organism>
<dbReference type="SUPFAM" id="SSF53649">
    <property type="entry name" value="Alkaline phosphatase-like"/>
    <property type="match status" value="1"/>
</dbReference>
<comment type="similarity">
    <text evidence="1">Belongs to the sulfatase family.</text>
</comment>
<dbReference type="InterPro" id="IPR017850">
    <property type="entry name" value="Alkaline_phosphatase_core_sf"/>
</dbReference>
<name>A0A2Z4IQ97_9BACT</name>
<sequence length="502" mass="57606">MKTFQNTFLRLGLVIGTGLIVASCSSSKESEQDPRPNIIWLMAEDISTDLECYGTAGVQTPHLNWLAENGTKFENAYVTNSICSPSRSAMMVGVHQNQTNTQHHRSNRNIPLDTAYKPFTYWLRKAGYTTVLGHHGVMDKGRKTDVNFKHTPTGEWDGTEDFGLFDNLDTIRSSEQPFFAQIQLKATHRGDWWDDVRERSSDPVDPEKVELPPYMADDPVIRLDWAKYLDQMEYIDNEVGMIMEELEQKGLADNTIIIFIGDNGRCNIRGKGYLFEAGVHIPLIIYDPRKKGQKVNHQLVSATDITATVLEYAGANLPEYLTGTPIFKEGSGRSQVYSSRDLWDEVMEKSRAVTTDRWKYIRHDKPELPYEVGQAYLEFYRPAVHVMRRLYDHDSLSPSQAYFFGDAKPTEELYDLKNDPLELNNLALSPEYRTIKKQLREELNTIEKRFSTTGPLEIEHPGAVDVLKWLKEEKPSVYKQIQEGKEVGYKKYAAQYKKHLNE</sequence>
<dbReference type="InterPro" id="IPR000917">
    <property type="entry name" value="Sulfatase_N"/>
</dbReference>
<dbReference type="AlphaFoldDB" id="A0A2Z4IQ97"/>
<dbReference type="PROSITE" id="PS51257">
    <property type="entry name" value="PROKAR_LIPOPROTEIN"/>
    <property type="match status" value="1"/>
</dbReference>
<accession>A0A2Z4IQ97</accession>
<dbReference type="Pfam" id="PF16347">
    <property type="entry name" value="SGSH_C"/>
    <property type="match status" value="1"/>
</dbReference>
<evidence type="ECO:0000313" key="6">
    <source>
        <dbReference type="Proteomes" id="UP000248688"/>
    </source>
</evidence>
<dbReference type="EMBL" id="CP030041">
    <property type="protein sequence ID" value="AWW32879.1"/>
    <property type="molecule type" value="Genomic_DNA"/>
</dbReference>
<dbReference type="InterPro" id="IPR032506">
    <property type="entry name" value="SGSH_C"/>
</dbReference>
<evidence type="ECO:0000259" key="4">
    <source>
        <dbReference type="Pfam" id="PF16347"/>
    </source>
</evidence>
<dbReference type="InterPro" id="IPR050738">
    <property type="entry name" value="Sulfatase"/>
</dbReference>
<feature type="domain" description="N-sulphoglucosamine sulphohydrolase C-terminal" evidence="4">
    <location>
        <begin position="374"/>
        <end position="448"/>
    </location>
</feature>
<keyword evidence="6" id="KW-1185">Reference proteome</keyword>
<dbReference type="Proteomes" id="UP000248688">
    <property type="component" value="Chromosome"/>
</dbReference>
<reference evidence="5 6" key="1">
    <citation type="submission" date="2018-06" db="EMBL/GenBank/DDBJ databases">
        <title>Echinicola strongylocentroti sp. nov., isolated from a sea urchin Strongylocentrotus intermedius.</title>
        <authorList>
            <person name="Bae S.S."/>
        </authorList>
    </citation>
    <scope>NUCLEOTIDE SEQUENCE [LARGE SCALE GENOMIC DNA]</scope>
    <source>
        <strain evidence="5 6">MEBiC08714</strain>
    </source>
</reference>